<evidence type="ECO:0000259" key="1">
    <source>
        <dbReference type="Pfam" id="PF00483"/>
    </source>
</evidence>
<dbReference type="GO" id="GO:0009298">
    <property type="term" value="P:GDP-mannose biosynthetic process"/>
    <property type="evidence" value="ECO:0007669"/>
    <property type="project" value="TreeGrafter"/>
</dbReference>
<evidence type="ECO:0000313" key="4">
    <source>
        <dbReference type="Proteomes" id="UP001197609"/>
    </source>
</evidence>
<dbReference type="Pfam" id="PF22640">
    <property type="entry name" value="ManC_GMP_beta-helix"/>
    <property type="match status" value="1"/>
</dbReference>
<protein>
    <submittedName>
        <fullName evidence="3">Mannose-1-phosphate guanylyltransferase</fullName>
    </submittedName>
</protein>
<dbReference type="InterPro" id="IPR005835">
    <property type="entry name" value="NTP_transferase_dom"/>
</dbReference>
<reference evidence="3 4" key="1">
    <citation type="journal article" date="2021" name="bioRxiv">
        <title>Unraveling nitrogen, sulfur and carbon metabolic pathways and microbial community transcriptional responses to substrate deprivation and toxicity stresses in a bioreactor mimicking anoxic brackish coastal sediment conditions.</title>
        <authorList>
            <person name="Martins P.D."/>
            <person name="Echeveste M.J."/>
            <person name="Arshad A."/>
            <person name="Kurth J."/>
            <person name="Ouboter H."/>
            <person name="Jetten M.S.M."/>
            <person name="Welte C.U."/>
        </authorList>
    </citation>
    <scope>NUCLEOTIDE SEQUENCE [LARGE SCALE GENOMIC DNA]</scope>
    <source>
        <strain evidence="3">MAG_38</strain>
    </source>
</reference>
<dbReference type="Pfam" id="PF00483">
    <property type="entry name" value="NTP_transferase"/>
    <property type="match status" value="1"/>
</dbReference>
<name>A0AAJ1EK31_9BACT</name>
<dbReference type="GO" id="GO:0004475">
    <property type="term" value="F:mannose-1-phosphate guanylyltransferase (GTP) activity"/>
    <property type="evidence" value="ECO:0007669"/>
    <property type="project" value="InterPro"/>
</dbReference>
<sequence length="352" mass="39068">MTGSNTHIFAVVLAGGRGERFWPISTEAQPKAFLRLVGSESLLQATVRRVRLLLPWTQIVVIVEERHADLVREQLPELPVANLLLEPQGRDTAAAIGLASLHLDRLDPDAIMIVLPADHYVPDGEAFAVVLRRAIRLLALHQDWVVMFGIPPARPETGYGYLEVGEPLASSPGAFRVRRFLEKPDRQTAERLSTDGYHYWNSGIFLWRNGAIQHLFARHMPEVWAGLCRIRESWGSQEALVREYGAFQKQSVDYGVLERMTEGVAMVEANFAWDDLGAWDALARVLPVDDSGNVIVGEVQSLDTTQSVIVSTGLRVATVGLSGIIVVASKDGVLVCPRERVQEVRRIARKSQ</sequence>
<dbReference type="InterPro" id="IPR054566">
    <property type="entry name" value="ManC/GMP-like_b-helix"/>
</dbReference>
<dbReference type="PANTHER" id="PTHR46390:SF1">
    <property type="entry name" value="MANNOSE-1-PHOSPHATE GUANYLYLTRANSFERASE"/>
    <property type="match status" value="1"/>
</dbReference>
<accession>A0AAJ1EK31</accession>
<dbReference type="SUPFAM" id="SSF53448">
    <property type="entry name" value="Nucleotide-diphospho-sugar transferases"/>
    <property type="match status" value="1"/>
</dbReference>
<dbReference type="InterPro" id="IPR051161">
    <property type="entry name" value="Mannose-6P_isomerase_type2"/>
</dbReference>
<evidence type="ECO:0000259" key="2">
    <source>
        <dbReference type="Pfam" id="PF22640"/>
    </source>
</evidence>
<gene>
    <name evidence="3" type="ORF">K8G79_04345</name>
</gene>
<dbReference type="Proteomes" id="UP001197609">
    <property type="component" value="Unassembled WGS sequence"/>
</dbReference>
<evidence type="ECO:0000313" key="3">
    <source>
        <dbReference type="EMBL" id="MBZ0159357.1"/>
    </source>
</evidence>
<dbReference type="CDD" id="cd02509">
    <property type="entry name" value="GDP-M1P_Guanylyltransferase"/>
    <property type="match status" value="1"/>
</dbReference>
<comment type="caution">
    <text evidence="3">The sequence shown here is derived from an EMBL/GenBank/DDBJ whole genome shotgun (WGS) entry which is preliminary data.</text>
</comment>
<dbReference type="InterPro" id="IPR049577">
    <property type="entry name" value="GMPP_N"/>
</dbReference>
<keyword evidence="3" id="KW-0548">Nucleotidyltransferase</keyword>
<proteinExistence type="predicted"/>
<dbReference type="PANTHER" id="PTHR46390">
    <property type="entry name" value="MANNOSE-1-PHOSPHATE GUANYLYLTRANSFERASE"/>
    <property type="match status" value="1"/>
</dbReference>
<keyword evidence="3" id="KW-0808">Transferase</keyword>
<dbReference type="AlphaFoldDB" id="A0AAJ1EK31"/>
<feature type="domain" description="MannoseP isomerase/GMP-like beta-helix" evidence="2">
    <location>
        <begin position="297"/>
        <end position="349"/>
    </location>
</feature>
<dbReference type="Gene3D" id="3.90.550.10">
    <property type="entry name" value="Spore Coat Polysaccharide Biosynthesis Protein SpsA, Chain A"/>
    <property type="match status" value="1"/>
</dbReference>
<dbReference type="InterPro" id="IPR029044">
    <property type="entry name" value="Nucleotide-diphossugar_trans"/>
</dbReference>
<dbReference type="EMBL" id="JAIOIU010000043">
    <property type="protein sequence ID" value="MBZ0159357.1"/>
    <property type="molecule type" value="Genomic_DNA"/>
</dbReference>
<feature type="domain" description="Nucleotidyl transferase" evidence="1">
    <location>
        <begin position="10"/>
        <end position="285"/>
    </location>
</feature>
<dbReference type="SUPFAM" id="SSF159283">
    <property type="entry name" value="Guanosine diphospho-D-mannose pyrophosphorylase/mannose-6-phosphate isomerase linker domain"/>
    <property type="match status" value="1"/>
</dbReference>
<organism evidence="3 4">
    <name type="scientific">Candidatus Methylomirabilis tolerans</name>
    <dbReference type="NCBI Taxonomy" id="3123416"/>
    <lineage>
        <taxon>Bacteria</taxon>
        <taxon>Candidatus Methylomirabilota</taxon>
        <taxon>Candidatus Methylomirabilia</taxon>
        <taxon>Candidatus Methylomirabilales</taxon>
        <taxon>Candidatus Methylomirabilaceae</taxon>
        <taxon>Candidatus Methylomirabilis</taxon>
    </lineage>
</organism>